<dbReference type="SMART" id="SM00228">
    <property type="entry name" value="PDZ"/>
    <property type="match status" value="1"/>
</dbReference>
<evidence type="ECO:0000256" key="4">
    <source>
        <dbReference type="ARBA" id="ARBA00022825"/>
    </source>
</evidence>
<evidence type="ECO:0000256" key="1">
    <source>
        <dbReference type="ARBA" id="ARBA00009179"/>
    </source>
</evidence>
<dbReference type="InterPro" id="IPR020992">
    <property type="entry name" value="Tail_Prtase_C"/>
</dbReference>
<dbReference type="CDD" id="cd06782">
    <property type="entry name" value="cpPDZ_CPP-like"/>
    <property type="match status" value="1"/>
</dbReference>
<dbReference type="GO" id="GO:0007165">
    <property type="term" value="P:signal transduction"/>
    <property type="evidence" value="ECO:0007669"/>
    <property type="project" value="TreeGrafter"/>
</dbReference>
<dbReference type="GO" id="GO:0004252">
    <property type="term" value="F:serine-type endopeptidase activity"/>
    <property type="evidence" value="ECO:0007669"/>
    <property type="project" value="UniProtKB-EC"/>
</dbReference>
<dbReference type="PROSITE" id="PS50106">
    <property type="entry name" value="PDZ"/>
    <property type="match status" value="1"/>
</dbReference>
<dbReference type="InterPro" id="IPR001478">
    <property type="entry name" value="PDZ"/>
</dbReference>
<dbReference type="Pfam" id="PF03572">
    <property type="entry name" value="Peptidase_S41"/>
    <property type="match status" value="1"/>
</dbReference>
<protein>
    <submittedName>
        <fullName evidence="9">Carboxy terminal-processing peptidase</fullName>
        <ecNumber evidence="9">3.4.21.102</ecNumber>
    </submittedName>
</protein>
<dbReference type="Pfam" id="PF00595">
    <property type="entry name" value="PDZ"/>
    <property type="match status" value="1"/>
</dbReference>
<dbReference type="NCBIfam" id="TIGR00225">
    <property type="entry name" value="prc"/>
    <property type="match status" value="1"/>
</dbReference>
<evidence type="ECO:0000313" key="10">
    <source>
        <dbReference type="Proteomes" id="UP001232063"/>
    </source>
</evidence>
<dbReference type="RefSeq" id="WP_314516084.1">
    <property type="nucleotide sequence ID" value="NZ_JASJOU010000012.1"/>
</dbReference>
<evidence type="ECO:0000256" key="7">
    <source>
        <dbReference type="SAM" id="SignalP"/>
    </source>
</evidence>
<keyword evidence="10" id="KW-1185">Reference proteome</keyword>
<dbReference type="EMBL" id="JASJOU010000012">
    <property type="protein sequence ID" value="MDJ1504625.1"/>
    <property type="molecule type" value="Genomic_DNA"/>
</dbReference>
<keyword evidence="2 5" id="KW-0645">Protease</keyword>
<evidence type="ECO:0000313" key="9">
    <source>
        <dbReference type="EMBL" id="MDJ1504625.1"/>
    </source>
</evidence>
<dbReference type="Pfam" id="PF11818">
    <property type="entry name" value="DUF3340"/>
    <property type="match status" value="1"/>
</dbReference>
<sequence>MIVKKSLLVLLPLLVGANFIYTQTFDNQPKTDLTPTSDQSKVSVLIAQILSQGHYQKTTLNDSLSSQLLDNYLKNLDYNRMYFLASDVQSFEKYRYQLDNDLKDGNLAAAYEIYQIYKNRALERDTYVAKILEKEMDFTVDEYYETNREKASWPKNTDELNDLWRKNIKEQALRLKLNNKKWDEISKVVGERYKNIDKIISQTTSEDVFEAYMNAFAENIDPHTSYLSPARSANFKIDMTRSLEGIGAQLREQNDYTTVTEVIPGGPAFKSKQVQKGDRIVAVAQGDDGKMVDVIGWRVDEVVKLIRGAKGTIVRLQLLSSNADVTAPPRELRLVRDKIKLEESSAKGEIVPITHNGKPFRLGVIQIPAFYANYEDRQKGETNYKSTTNDVKRIIGELQNQKMDALVLDLRNNGGGLLSEAIDLTGLFIPDGPVVQVRNSNGSIDVLKDNDKSQAYTGPLAVLINRFSASASEIFAGAIQDYKRGVIVGEQSYGKGTVQSQLDLNRYMQGTDKLGQVNLTIAKFYRVTGNSTQLKGVTPDVQLPSVFSAAEFGESSQPHALPWDQIPASNFKPVNNISEKLVSVLEKNYEKRLQSDADLKELQQQINDAQKARSNTKVSLQEAKRRKEREEAEKKNKMLAAAEEDVQDNPVDTEAASTNSEEPKKKLYNLKKDDYLKETTRLIADLLLAAK</sequence>
<keyword evidence="7" id="KW-0732">Signal</keyword>
<dbReference type="AlphaFoldDB" id="A0AAE3RAQ7"/>
<dbReference type="InterPro" id="IPR036034">
    <property type="entry name" value="PDZ_sf"/>
</dbReference>
<feature type="region of interest" description="Disordered" evidence="6">
    <location>
        <begin position="607"/>
        <end position="664"/>
    </location>
</feature>
<dbReference type="CDD" id="cd07560">
    <property type="entry name" value="Peptidase_S41_CPP"/>
    <property type="match status" value="1"/>
</dbReference>
<comment type="caution">
    <text evidence="9">The sequence shown here is derived from an EMBL/GenBank/DDBJ whole genome shotgun (WGS) entry which is preliminary data.</text>
</comment>
<dbReference type="Gene3D" id="3.90.226.10">
    <property type="entry name" value="2-enoyl-CoA Hydratase, Chain A, domain 1"/>
    <property type="match status" value="1"/>
</dbReference>
<dbReference type="FunFam" id="3.90.226.10:FF:000090">
    <property type="entry name" value="Tail-specific protease"/>
    <property type="match status" value="1"/>
</dbReference>
<proteinExistence type="inferred from homology"/>
<dbReference type="Gene3D" id="2.30.42.10">
    <property type="match status" value="1"/>
</dbReference>
<gene>
    <name evidence="9" type="ORF">QNI22_28445</name>
</gene>
<evidence type="ECO:0000259" key="8">
    <source>
        <dbReference type="PROSITE" id="PS50106"/>
    </source>
</evidence>
<dbReference type="InterPro" id="IPR005151">
    <property type="entry name" value="Tail-specific_protease"/>
</dbReference>
<dbReference type="Pfam" id="PF17804">
    <property type="entry name" value="TSP_NTD"/>
    <property type="match status" value="1"/>
</dbReference>
<dbReference type="SUPFAM" id="SSF50156">
    <property type="entry name" value="PDZ domain-like"/>
    <property type="match status" value="1"/>
</dbReference>
<reference evidence="9" key="1">
    <citation type="submission" date="2023-05" db="EMBL/GenBank/DDBJ databases">
        <authorList>
            <person name="Zhang X."/>
        </authorList>
    </citation>
    <scope>NUCLEOTIDE SEQUENCE</scope>
    <source>
        <strain evidence="9">BD1B2-1</strain>
    </source>
</reference>
<dbReference type="PANTHER" id="PTHR32060:SF22">
    <property type="entry name" value="CARBOXYL-TERMINAL-PROCESSING PEPTIDASE 3, CHLOROPLASTIC"/>
    <property type="match status" value="1"/>
</dbReference>
<dbReference type="SMART" id="SM00245">
    <property type="entry name" value="TSPc"/>
    <property type="match status" value="1"/>
</dbReference>
<dbReference type="SUPFAM" id="SSF52096">
    <property type="entry name" value="ClpP/crotonase"/>
    <property type="match status" value="1"/>
</dbReference>
<dbReference type="EC" id="3.4.21.102" evidence="9"/>
<evidence type="ECO:0000256" key="2">
    <source>
        <dbReference type="ARBA" id="ARBA00022670"/>
    </source>
</evidence>
<feature type="domain" description="PDZ" evidence="8">
    <location>
        <begin position="236"/>
        <end position="313"/>
    </location>
</feature>
<dbReference type="Proteomes" id="UP001232063">
    <property type="component" value="Unassembled WGS sequence"/>
</dbReference>
<feature type="compositionally biased region" description="Basic and acidic residues" evidence="6">
    <location>
        <begin position="622"/>
        <end position="636"/>
    </location>
</feature>
<organism evidence="9 10">
    <name type="scientific">Xanthocytophaga agilis</name>
    <dbReference type="NCBI Taxonomy" id="3048010"/>
    <lineage>
        <taxon>Bacteria</taxon>
        <taxon>Pseudomonadati</taxon>
        <taxon>Bacteroidota</taxon>
        <taxon>Cytophagia</taxon>
        <taxon>Cytophagales</taxon>
        <taxon>Rhodocytophagaceae</taxon>
        <taxon>Xanthocytophaga</taxon>
    </lineage>
</organism>
<name>A0AAE3RAQ7_9BACT</name>
<dbReference type="InterPro" id="IPR040573">
    <property type="entry name" value="TSP_N"/>
</dbReference>
<dbReference type="InterPro" id="IPR029045">
    <property type="entry name" value="ClpP/crotonase-like_dom_sf"/>
</dbReference>
<comment type="similarity">
    <text evidence="1 5">Belongs to the peptidase S41A family.</text>
</comment>
<accession>A0AAE3RAQ7</accession>
<feature type="compositionally biased region" description="Polar residues" evidence="6">
    <location>
        <begin position="607"/>
        <end position="619"/>
    </location>
</feature>
<keyword evidence="4 5" id="KW-0720">Serine protease</keyword>
<dbReference type="PANTHER" id="PTHR32060">
    <property type="entry name" value="TAIL-SPECIFIC PROTEASE"/>
    <property type="match status" value="1"/>
</dbReference>
<evidence type="ECO:0000256" key="3">
    <source>
        <dbReference type="ARBA" id="ARBA00022801"/>
    </source>
</evidence>
<feature type="chain" id="PRO_5042055743" evidence="7">
    <location>
        <begin position="23"/>
        <end position="691"/>
    </location>
</feature>
<feature type="signal peptide" evidence="7">
    <location>
        <begin position="1"/>
        <end position="22"/>
    </location>
</feature>
<evidence type="ECO:0000256" key="6">
    <source>
        <dbReference type="SAM" id="MobiDB-lite"/>
    </source>
</evidence>
<dbReference type="GO" id="GO:0006508">
    <property type="term" value="P:proteolysis"/>
    <property type="evidence" value="ECO:0007669"/>
    <property type="project" value="UniProtKB-KW"/>
</dbReference>
<dbReference type="GO" id="GO:0030288">
    <property type="term" value="C:outer membrane-bounded periplasmic space"/>
    <property type="evidence" value="ECO:0007669"/>
    <property type="project" value="TreeGrafter"/>
</dbReference>
<dbReference type="InterPro" id="IPR004447">
    <property type="entry name" value="Peptidase_S41A"/>
</dbReference>
<evidence type="ECO:0000256" key="5">
    <source>
        <dbReference type="RuleBase" id="RU004404"/>
    </source>
</evidence>
<keyword evidence="3 5" id="KW-0378">Hydrolase</keyword>